<protein>
    <submittedName>
        <fullName evidence="1">Uncharacterized protein</fullName>
    </submittedName>
</protein>
<accession>A0A8S5RRI8</accession>
<name>A0A8S5RRI8_9CAUD</name>
<dbReference type="EMBL" id="BK057794">
    <property type="protein sequence ID" value="DAE92120.1"/>
    <property type="molecule type" value="Genomic_DNA"/>
</dbReference>
<sequence length="77" mass="8806">MSKYITGKTYKKYLNNDAIIDYKILGRTAKSVTVVIHPGSKYEKVKRLKVYDAGAFEQIKLAETIYGESDDEIREEA</sequence>
<organism evidence="1">
    <name type="scientific">Myoviridae sp. ct5xZ3</name>
    <dbReference type="NCBI Taxonomy" id="2827601"/>
    <lineage>
        <taxon>Viruses</taxon>
        <taxon>Duplodnaviria</taxon>
        <taxon>Heunggongvirae</taxon>
        <taxon>Uroviricota</taxon>
        <taxon>Caudoviricetes</taxon>
    </lineage>
</organism>
<evidence type="ECO:0000313" key="1">
    <source>
        <dbReference type="EMBL" id="DAE92120.1"/>
    </source>
</evidence>
<proteinExistence type="predicted"/>
<reference evidence="1" key="1">
    <citation type="journal article" date="2021" name="Proc. Natl. Acad. Sci. U.S.A.">
        <title>A Catalog of Tens of Thousands of Viruses from Human Metagenomes Reveals Hidden Associations with Chronic Diseases.</title>
        <authorList>
            <person name="Tisza M.J."/>
            <person name="Buck C.B."/>
        </authorList>
    </citation>
    <scope>NUCLEOTIDE SEQUENCE</scope>
    <source>
        <strain evidence="1">Ct5xZ3</strain>
    </source>
</reference>